<dbReference type="Proteomes" id="UP000006265">
    <property type="component" value="Unassembled WGS sequence"/>
</dbReference>
<dbReference type="GO" id="GO:0003677">
    <property type="term" value="F:DNA binding"/>
    <property type="evidence" value="ECO:0007669"/>
    <property type="project" value="UniProtKB-KW"/>
</dbReference>
<sequence>MLTSQTLSDVGADVSAAVKRAEAIIAAAEGSRSEARDGHSPRVLRDQLIELGRAIEERLLRAADPEEIAACSDLLISVLALRNELHDHEVRQWGSAVTDIGRALGRLRGQQPQEMIHTTPEVVCDVLDFRRCMISTVRGSVWRPKRLYVQNAHSDPETERFQAYIDGRQLQLADAPLETEVVRKRAGALVSAPHEDHRTFKEIVEASGSWGYIAAPIVAQGRVIGMLHADRPRTDRTVTMHHLESLEAFAECLAIAFESAVMAHRAVQQKREVEQLFAHLENLDGRSAQRQAEAALAPAEAPGGPQPRGPQAPLTAREREIMALVATGATNRQIARNLMISEGTVKTHLKHIAKKLNTSSRAAAVAAYAGLTSGAR</sequence>
<accession>K5B9Y9</accession>
<keyword evidence="6" id="KW-1185">Reference proteome</keyword>
<dbReference type="PATRIC" id="fig|1122247.3.peg.4535"/>
<comment type="caution">
    <text evidence="5">The sequence shown here is derived from an EMBL/GenBank/DDBJ whole genome shotgun (WGS) entry which is preliminary data.</text>
</comment>
<evidence type="ECO:0000256" key="1">
    <source>
        <dbReference type="ARBA" id="ARBA00023015"/>
    </source>
</evidence>
<evidence type="ECO:0000256" key="2">
    <source>
        <dbReference type="ARBA" id="ARBA00023125"/>
    </source>
</evidence>
<evidence type="ECO:0000256" key="3">
    <source>
        <dbReference type="ARBA" id="ARBA00023163"/>
    </source>
</evidence>
<dbReference type="SUPFAM" id="SSF55781">
    <property type="entry name" value="GAF domain-like"/>
    <property type="match status" value="1"/>
</dbReference>
<dbReference type="AlphaFoldDB" id="K5B9Y9"/>
<evidence type="ECO:0000313" key="6">
    <source>
        <dbReference type="Proteomes" id="UP000006265"/>
    </source>
</evidence>
<dbReference type="PANTHER" id="PTHR44688">
    <property type="entry name" value="DNA-BINDING TRANSCRIPTIONAL ACTIVATOR DEVR_DOSR"/>
    <property type="match status" value="1"/>
</dbReference>
<dbReference type="InterPro" id="IPR000792">
    <property type="entry name" value="Tscrpt_reg_LuxR_C"/>
</dbReference>
<dbReference type="InterPro" id="IPR029016">
    <property type="entry name" value="GAF-like_dom_sf"/>
</dbReference>
<dbReference type="Pfam" id="PF00196">
    <property type="entry name" value="GerE"/>
    <property type="match status" value="1"/>
</dbReference>
<keyword evidence="1" id="KW-0805">Transcription regulation</keyword>
<dbReference type="InterPro" id="IPR003018">
    <property type="entry name" value="GAF"/>
</dbReference>
<dbReference type="EMBL" id="AMRA01000150">
    <property type="protein sequence ID" value="EKF21320.1"/>
    <property type="molecule type" value="Genomic_DNA"/>
</dbReference>
<dbReference type="STRING" id="1122247.GCA_000379865_03615"/>
<dbReference type="eggNOG" id="COG2197">
    <property type="taxonomic scope" value="Bacteria"/>
</dbReference>
<dbReference type="SMART" id="SM00421">
    <property type="entry name" value="HTH_LUXR"/>
    <property type="match status" value="1"/>
</dbReference>
<dbReference type="InterPro" id="IPR016032">
    <property type="entry name" value="Sig_transdc_resp-reg_C-effctor"/>
</dbReference>
<dbReference type="Pfam" id="PF01590">
    <property type="entry name" value="GAF"/>
    <property type="match status" value="1"/>
</dbReference>
<protein>
    <submittedName>
        <fullName evidence="5">Bacterial regulatory s, luxR family protein</fullName>
    </submittedName>
</protein>
<keyword evidence="2" id="KW-0238">DNA-binding</keyword>
<dbReference type="SUPFAM" id="SSF46894">
    <property type="entry name" value="C-terminal effector domain of the bipartite response regulators"/>
    <property type="match status" value="1"/>
</dbReference>
<proteinExistence type="predicted"/>
<dbReference type="PANTHER" id="PTHR44688:SF25">
    <property type="entry name" value="HTH LUXR-TYPE DOMAIN-CONTAINING PROTEIN"/>
    <property type="match status" value="1"/>
</dbReference>
<dbReference type="RefSeq" id="WP_005632376.1">
    <property type="nucleotide sequence ID" value="NZ_AMRA01000150.1"/>
</dbReference>
<organism evidence="5 6">
    <name type="scientific">Mycolicibacterium hassiacum (strain DSM 44199 / CIP 105218 / JCM 12690 / 3849)</name>
    <name type="common">Mycobacterium hassiacum</name>
    <dbReference type="NCBI Taxonomy" id="1122247"/>
    <lineage>
        <taxon>Bacteria</taxon>
        <taxon>Bacillati</taxon>
        <taxon>Actinomycetota</taxon>
        <taxon>Actinomycetes</taxon>
        <taxon>Mycobacteriales</taxon>
        <taxon>Mycobacteriaceae</taxon>
        <taxon>Mycolicibacterium</taxon>
    </lineage>
</organism>
<evidence type="ECO:0000256" key="4">
    <source>
        <dbReference type="SAM" id="MobiDB-lite"/>
    </source>
</evidence>
<dbReference type="Gene3D" id="3.30.450.40">
    <property type="match status" value="1"/>
</dbReference>
<dbReference type="PRINTS" id="PR00038">
    <property type="entry name" value="HTHLUXR"/>
</dbReference>
<name>K5B9Y9_MYCHD</name>
<dbReference type="CDD" id="cd06170">
    <property type="entry name" value="LuxR_C_like"/>
    <property type="match status" value="1"/>
</dbReference>
<evidence type="ECO:0000313" key="5">
    <source>
        <dbReference type="EMBL" id="EKF21320.1"/>
    </source>
</evidence>
<dbReference type="PROSITE" id="PS00622">
    <property type="entry name" value="HTH_LUXR_1"/>
    <property type="match status" value="1"/>
</dbReference>
<dbReference type="InterPro" id="IPR036388">
    <property type="entry name" value="WH-like_DNA-bd_sf"/>
</dbReference>
<dbReference type="PROSITE" id="PS50043">
    <property type="entry name" value="HTH_LUXR_2"/>
    <property type="match status" value="1"/>
</dbReference>
<keyword evidence="3" id="KW-0804">Transcription</keyword>
<dbReference type="GO" id="GO:0006355">
    <property type="term" value="P:regulation of DNA-templated transcription"/>
    <property type="evidence" value="ECO:0007669"/>
    <property type="project" value="InterPro"/>
</dbReference>
<feature type="region of interest" description="Disordered" evidence="4">
    <location>
        <begin position="291"/>
        <end position="313"/>
    </location>
</feature>
<dbReference type="SMART" id="SM00065">
    <property type="entry name" value="GAF"/>
    <property type="match status" value="1"/>
</dbReference>
<feature type="compositionally biased region" description="Low complexity" evidence="4">
    <location>
        <begin position="291"/>
        <end position="303"/>
    </location>
</feature>
<dbReference type="Gene3D" id="1.10.10.10">
    <property type="entry name" value="Winged helix-like DNA-binding domain superfamily/Winged helix DNA-binding domain"/>
    <property type="match status" value="1"/>
</dbReference>
<gene>
    <name evidence="5" type="ORF">C731_4736</name>
</gene>
<dbReference type="OrthoDB" id="161302at2"/>
<reference evidence="5 6" key="1">
    <citation type="journal article" date="2012" name="J. Bacteriol.">
        <title>Genome sequence of Mycobacterium hassiacum DSM 44199, a rare source of heat-stable mycobacterial proteins.</title>
        <authorList>
            <person name="Tiago I."/>
            <person name="Maranha A."/>
            <person name="Mendes V."/>
            <person name="Alarico S."/>
            <person name="Moynihan P.J."/>
            <person name="Clarke A.J."/>
            <person name="Macedo-Ribeiro S."/>
            <person name="Pereira P.J."/>
            <person name="Empadinhas N."/>
        </authorList>
    </citation>
    <scope>NUCLEOTIDE SEQUENCE [LARGE SCALE GENOMIC DNA]</scope>
    <source>
        <strain evidence="6">DSM 44199 / CIP 105218 / JCM 12690 / 3849</strain>
    </source>
</reference>